<gene>
    <name evidence="6" type="ORF">KC980_00895</name>
</gene>
<dbReference type="Gene3D" id="3.40.50.300">
    <property type="entry name" value="P-loop containing nucleotide triphosphate hydrolases"/>
    <property type="match status" value="1"/>
</dbReference>
<dbReference type="InterPro" id="IPR003439">
    <property type="entry name" value="ABC_transporter-like_ATP-bd"/>
</dbReference>
<reference evidence="6" key="2">
    <citation type="journal article" date="2021" name="Microbiome">
        <title>Successional dynamics and alternative stable states in a saline activated sludge microbial community over 9 years.</title>
        <authorList>
            <person name="Wang Y."/>
            <person name="Ye J."/>
            <person name="Ju F."/>
            <person name="Liu L."/>
            <person name="Boyd J.A."/>
            <person name="Deng Y."/>
            <person name="Parks D.H."/>
            <person name="Jiang X."/>
            <person name="Yin X."/>
            <person name="Woodcroft B.J."/>
            <person name="Tyson G.W."/>
            <person name="Hugenholtz P."/>
            <person name="Polz M.F."/>
            <person name="Zhang T."/>
        </authorList>
    </citation>
    <scope>NUCLEOTIDE SEQUENCE</scope>
    <source>
        <strain evidence="6">HKST-UBA79</strain>
    </source>
</reference>
<dbReference type="InterPro" id="IPR015854">
    <property type="entry name" value="ABC_transpr_LolD-like"/>
</dbReference>
<evidence type="ECO:0000256" key="4">
    <source>
        <dbReference type="ARBA" id="ARBA00022840"/>
    </source>
</evidence>
<keyword evidence="2" id="KW-0813">Transport</keyword>
<dbReference type="InterPro" id="IPR017911">
    <property type="entry name" value="MacB-like_ATP-bd"/>
</dbReference>
<dbReference type="InterPro" id="IPR003593">
    <property type="entry name" value="AAA+_ATPase"/>
</dbReference>
<evidence type="ECO:0000256" key="3">
    <source>
        <dbReference type="ARBA" id="ARBA00022741"/>
    </source>
</evidence>
<reference evidence="6" key="1">
    <citation type="submission" date="2020-04" db="EMBL/GenBank/DDBJ databases">
        <authorList>
            <person name="Zhang T."/>
        </authorList>
    </citation>
    <scope>NUCLEOTIDE SEQUENCE</scope>
    <source>
        <strain evidence="6">HKST-UBA79</strain>
    </source>
</reference>
<dbReference type="FunFam" id="3.40.50.300:FF:000056">
    <property type="entry name" value="Cell division ATP-binding protein FtsE"/>
    <property type="match status" value="1"/>
</dbReference>
<dbReference type="EMBL" id="JAGQNX010000023">
    <property type="protein sequence ID" value="MCA9308045.1"/>
    <property type="molecule type" value="Genomic_DNA"/>
</dbReference>
<sequence>MTQIVFNNVTKQFSTTVKALDNVTFSIEPGEFVFLVGPSGAGKSTLIKMLIREDMPTEGSIIFNDENILEYTHKELPALRRRIGVVFQDFKVLRSKTVFENVAVALDVAGVPMYEIENVVPNVLNLVGLLDKIHRMPHQLSGGELQRLAIARALAHEPDVIVADEPTGNIDPKASEDILSIFKQINEL</sequence>
<keyword evidence="4 6" id="KW-0067">ATP-binding</keyword>
<protein>
    <submittedName>
        <fullName evidence="6">ATP-binding cassette domain-containing protein</fullName>
    </submittedName>
</protein>
<organism evidence="6 7">
    <name type="scientific">candidate division WWE3 bacterium</name>
    <dbReference type="NCBI Taxonomy" id="2053526"/>
    <lineage>
        <taxon>Bacteria</taxon>
        <taxon>Katanobacteria</taxon>
    </lineage>
</organism>
<dbReference type="Pfam" id="PF00005">
    <property type="entry name" value="ABC_tran"/>
    <property type="match status" value="1"/>
</dbReference>
<dbReference type="PROSITE" id="PS50893">
    <property type="entry name" value="ABC_TRANSPORTER_2"/>
    <property type="match status" value="1"/>
</dbReference>
<feature type="non-terminal residue" evidence="6">
    <location>
        <position position="188"/>
    </location>
</feature>
<dbReference type="PANTHER" id="PTHR24220">
    <property type="entry name" value="IMPORT ATP-BINDING PROTEIN"/>
    <property type="match status" value="1"/>
</dbReference>
<keyword evidence="3" id="KW-0547">Nucleotide-binding</keyword>
<dbReference type="SMART" id="SM00382">
    <property type="entry name" value="AAA"/>
    <property type="match status" value="1"/>
</dbReference>
<dbReference type="InterPro" id="IPR027417">
    <property type="entry name" value="P-loop_NTPase"/>
</dbReference>
<accession>A0A955J2Z2</accession>
<dbReference type="PROSITE" id="PS00211">
    <property type="entry name" value="ABC_TRANSPORTER_1"/>
    <property type="match status" value="1"/>
</dbReference>
<dbReference type="GO" id="GO:0005524">
    <property type="term" value="F:ATP binding"/>
    <property type="evidence" value="ECO:0007669"/>
    <property type="project" value="UniProtKB-KW"/>
</dbReference>
<evidence type="ECO:0000256" key="1">
    <source>
        <dbReference type="ARBA" id="ARBA00005417"/>
    </source>
</evidence>
<proteinExistence type="inferred from homology"/>
<dbReference type="AlphaFoldDB" id="A0A955J2Z2"/>
<comment type="similarity">
    <text evidence="1">Belongs to the ABC transporter superfamily.</text>
</comment>
<dbReference type="GO" id="GO:0005886">
    <property type="term" value="C:plasma membrane"/>
    <property type="evidence" value="ECO:0007669"/>
    <property type="project" value="TreeGrafter"/>
</dbReference>
<evidence type="ECO:0000313" key="6">
    <source>
        <dbReference type="EMBL" id="MCA9308045.1"/>
    </source>
</evidence>
<evidence type="ECO:0000256" key="2">
    <source>
        <dbReference type="ARBA" id="ARBA00022448"/>
    </source>
</evidence>
<feature type="domain" description="ABC transporter" evidence="5">
    <location>
        <begin position="4"/>
        <end position="188"/>
    </location>
</feature>
<name>A0A955J2Z2_UNCKA</name>
<dbReference type="GO" id="GO:0016887">
    <property type="term" value="F:ATP hydrolysis activity"/>
    <property type="evidence" value="ECO:0007669"/>
    <property type="project" value="InterPro"/>
</dbReference>
<dbReference type="Proteomes" id="UP000740557">
    <property type="component" value="Unassembled WGS sequence"/>
</dbReference>
<evidence type="ECO:0000313" key="7">
    <source>
        <dbReference type="Proteomes" id="UP000740557"/>
    </source>
</evidence>
<comment type="caution">
    <text evidence="6">The sequence shown here is derived from an EMBL/GenBank/DDBJ whole genome shotgun (WGS) entry which is preliminary data.</text>
</comment>
<dbReference type="SUPFAM" id="SSF52540">
    <property type="entry name" value="P-loop containing nucleoside triphosphate hydrolases"/>
    <property type="match status" value="1"/>
</dbReference>
<dbReference type="GO" id="GO:0022857">
    <property type="term" value="F:transmembrane transporter activity"/>
    <property type="evidence" value="ECO:0007669"/>
    <property type="project" value="TreeGrafter"/>
</dbReference>
<dbReference type="PANTHER" id="PTHR24220:SF470">
    <property type="entry name" value="CELL DIVISION ATP-BINDING PROTEIN FTSE"/>
    <property type="match status" value="1"/>
</dbReference>
<dbReference type="InterPro" id="IPR017871">
    <property type="entry name" value="ABC_transporter-like_CS"/>
</dbReference>
<evidence type="ECO:0000259" key="5">
    <source>
        <dbReference type="PROSITE" id="PS50893"/>
    </source>
</evidence>
<dbReference type="CDD" id="cd03255">
    <property type="entry name" value="ABC_MJ0796_LolCDE_FtsE"/>
    <property type="match status" value="1"/>
</dbReference>